<evidence type="ECO:0000313" key="5">
    <source>
        <dbReference type="EMBL" id="KAA8524703.1"/>
    </source>
</evidence>
<dbReference type="InterPro" id="IPR044859">
    <property type="entry name" value="Allene_oxi_cyc_Dirigent"/>
</dbReference>
<reference evidence="5 6" key="1">
    <citation type="submission" date="2019-09" db="EMBL/GenBank/DDBJ databases">
        <title>A chromosome-level genome assembly of the Chinese tupelo Nyssa sinensis.</title>
        <authorList>
            <person name="Yang X."/>
            <person name="Kang M."/>
            <person name="Yang Y."/>
            <person name="Xiong H."/>
            <person name="Wang M."/>
            <person name="Zhang Z."/>
            <person name="Wang Z."/>
            <person name="Wu H."/>
            <person name="Ma T."/>
            <person name="Liu J."/>
            <person name="Xi Z."/>
        </authorList>
    </citation>
    <scope>NUCLEOTIDE SEQUENCE [LARGE SCALE GENOMIC DNA]</scope>
    <source>
        <strain evidence="5">J267</strain>
        <tissue evidence="5">Leaf</tissue>
    </source>
</reference>
<evidence type="ECO:0000256" key="1">
    <source>
        <dbReference type="ARBA" id="ARBA00010746"/>
    </source>
</evidence>
<evidence type="ECO:0000256" key="3">
    <source>
        <dbReference type="ARBA" id="ARBA00022525"/>
    </source>
</evidence>
<comment type="similarity">
    <text evidence="1 4">Belongs to the plant dirigent protein family.</text>
</comment>
<dbReference type="GO" id="GO:0048046">
    <property type="term" value="C:apoplast"/>
    <property type="evidence" value="ECO:0007669"/>
    <property type="project" value="UniProtKB-SubCell"/>
</dbReference>
<dbReference type="Pfam" id="PF03018">
    <property type="entry name" value="Dirigent"/>
    <property type="match status" value="2"/>
</dbReference>
<comment type="subcellular location">
    <subcellularLocation>
        <location evidence="4">Secreted</location>
        <location evidence="4">Extracellular space</location>
        <location evidence="4">Apoplast</location>
    </subcellularLocation>
</comment>
<gene>
    <name evidence="5" type="ORF">F0562_011126</name>
</gene>
<dbReference type="Proteomes" id="UP000325577">
    <property type="component" value="Linkage Group LG4"/>
</dbReference>
<dbReference type="PANTHER" id="PTHR21495">
    <property type="entry name" value="NUCLEOPORIN-RELATED"/>
    <property type="match status" value="1"/>
</dbReference>
<protein>
    <recommendedName>
        <fullName evidence="4">Dirigent protein</fullName>
    </recommendedName>
</protein>
<comment type="subunit">
    <text evidence="2 4">Homodimer.</text>
</comment>
<keyword evidence="6" id="KW-1185">Reference proteome</keyword>
<dbReference type="Gene3D" id="2.40.480.10">
    <property type="entry name" value="Allene oxide cyclase-like"/>
    <property type="match status" value="1"/>
</dbReference>
<accession>A0A5J5A0Z2</accession>
<comment type="function">
    <text evidence="4">Dirigent proteins impart stereoselectivity on the phenoxy radical-coupling reaction, yielding optically active lignans from two molecules of coniferyl alcohol in the biosynthesis of lignans, flavonolignans, and alkaloids and thus plays a central role in plant secondary metabolism.</text>
</comment>
<evidence type="ECO:0000256" key="2">
    <source>
        <dbReference type="ARBA" id="ARBA00011738"/>
    </source>
</evidence>
<keyword evidence="4" id="KW-0052">Apoplast</keyword>
<keyword evidence="3 4" id="KW-0964">Secreted</keyword>
<evidence type="ECO:0000313" key="6">
    <source>
        <dbReference type="Proteomes" id="UP000325577"/>
    </source>
</evidence>
<dbReference type="InterPro" id="IPR004265">
    <property type="entry name" value="Dirigent"/>
</dbReference>
<proteinExistence type="inferred from homology"/>
<dbReference type="AlphaFoldDB" id="A0A5J5A0Z2"/>
<dbReference type="EMBL" id="CM018047">
    <property type="protein sequence ID" value="KAA8524703.1"/>
    <property type="molecule type" value="Genomic_DNA"/>
</dbReference>
<organism evidence="5 6">
    <name type="scientific">Nyssa sinensis</name>
    <dbReference type="NCBI Taxonomy" id="561372"/>
    <lineage>
        <taxon>Eukaryota</taxon>
        <taxon>Viridiplantae</taxon>
        <taxon>Streptophyta</taxon>
        <taxon>Embryophyta</taxon>
        <taxon>Tracheophyta</taxon>
        <taxon>Spermatophyta</taxon>
        <taxon>Magnoliopsida</taxon>
        <taxon>eudicotyledons</taxon>
        <taxon>Gunneridae</taxon>
        <taxon>Pentapetalae</taxon>
        <taxon>asterids</taxon>
        <taxon>Cornales</taxon>
        <taxon>Nyssaceae</taxon>
        <taxon>Nyssa</taxon>
    </lineage>
</organism>
<name>A0A5J5A0Z2_9ASTE</name>
<sequence>MAPKSASRPTISFLLLSVLAMFICPMSEGMHLAETKMTLYFQDWSAGHNATVVPVTGIPGKQWSFFSFGTVFATDDLITEGLDESSAEIGRAQGIYVTSALDGSSTHVLISIVFTNEEYGGSTLEIQGTSRQFEKVREVSVVAGTGKFRYARGYVTFETVYLDKAIAYSVIRFSNGTKLSTKTNQTDLLLLLAMLIFSQSEELGLRKETKMTLYFQDYSAGSNATVVPVTGIPGKLWSFFGFGTIFVTNDTITEGLDKNSAQIARAQGIYVTSALDGSRTCFDINCVHQ</sequence>
<dbReference type="GO" id="GO:0009699">
    <property type="term" value="P:phenylpropanoid biosynthetic process"/>
    <property type="evidence" value="ECO:0007669"/>
    <property type="project" value="UniProtKB-ARBA"/>
</dbReference>
<feature type="signal peptide" evidence="4">
    <location>
        <begin position="1"/>
        <end position="29"/>
    </location>
</feature>
<keyword evidence="4" id="KW-0732">Signal</keyword>
<evidence type="ECO:0000256" key="4">
    <source>
        <dbReference type="RuleBase" id="RU363099"/>
    </source>
</evidence>
<feature type="chain" id="PRO_5023977938" description="Dirigent protein" evidence="4">
    <location>
        <begin position="30"/>
        <end position="289"/>
    </location>
</feature>
<dbReference type="OrthoDB" id="1925209at2759"/>